<feature type="compositionally biased region" description="Basic and acidic residues" evidence="1">
    <location>
        <begin position="307"/>
        <end position="318"/>
    </location>
</feature>
<gene>
    <name evidence="2" type="ORF">KQX54_003794</name>
</gene>
<dbReference type="EMBL" id="JAHXZJ010002237">
    <property type="protein sequence ID" value="KAH0545867.1"/>
    <property type="molecule type" value="Genomic_DNA"/>
</dbReference>
<reference evidence="2 3" key="1">
    <citation type="journal article" date="2021" name="J. Hered.">
        <title>A chromosome-level genome assembly of the parasitoid wasp, Cotesia glomerata (Hymenoptera: Braconidae).</title>
        <authorList>
            <person name="Pinto B.J."/>
            <person name="Weis J.J."/>
            <person name="Gamble T."/>
            <person name="Ode P.J."/>
            <person name="Paul R."/>
            <person name="Zaspel J.M."/>
        </authorList>
    </citation>
    <scope>NUCLEOTIDE SEQUENCE [LARGE SCALE GENOMIC DNA]</scope>
    <source>
        <strain evidence="2">CgM1</strain>
    </source>
</reference>
<evidence type="ECO:0000313" key="3">
    <source>
        <dbReference type="Proteomes" id="UP000826195"/>
    </source>
</evidence>
<name>A0AAV7I6Q0_COTGL</name>
<dbReference type="Proteomes" id="UP000826195">
    <property type="component" value="Unassembled WGS sequence"/>
</dbReference>
<feature type="region of interest" description="Disordered" evidence="1">
    <location>
        <begin position="159"/>
        <end position="184"/>
    </location>
</feature>
<feature type="region of interest" description="Disordered" evidence="1">
    <location>
        <begin position="269"/>
        <end position="294"/>
    </location>
</feature>
<dbReference type="AlphaFoldDB" id="A0AAV7I6Q0"/>
<sequence length="388" mass="44356">MDDLRYNAFLKVYLRVLEKAQIPLKNAARKIHLMAGLRVYTKSTRSCKLQYQTCDKFIKLKAVDLPNDLCMKRKNPDDIVPAPVKALYAQQKTRVFSLLSEMYQQETWKLRYFDDLTCKSVSTFITNKHHFIPFIVFRMSKKNKARRKLRLDVCLPEPEDHAEKETDNVTIAENDGDNEMENTGSNLETLSISLRRMQKNTKKKETSNTKSKNTGKNQKKTKKEKIKKTKTKKIDSIEESTTIQLTTSWMTTLLKNSLFQERLAVSKTMVQSETNDQDMQDKPDHQDVAPQGNSGHVEAVVQCEKNDQDMQDKPDHQDVAPQGDSGEVAVVQSGTNAQDMQDKSNHQYIAPQGDSGHVEAVMQSGTNDQDMQDKPDHQIVKKVQCNLT</sequence>
<comment type="caution">
    <text evidence="2">The sequence shown here is derived from an EMBL/GenBank/DDBJ whole genome shotgun (WGS) entry which is preliminary data.</text>
</comment>
<evidence type="ECO:0000313" key="2">
    <source>
        <dbReference type="EMBL" id="KAH0545867.1"/>
    </source>
</evidence>
<organism evidence="2 3">
    <name type="scientific">Cotesia glomerata</name>
    <name type="common">Lepidopteran parasitic wasp</name>
    <name type="synonym">Apanteles glomeratus</name>
    <dbReference type="NCBI Taxonomy" id="32391"/>
    <lineage>
        <taxon>Eukaryota</taxon>
        <taxon>Metazoa</taxon>
        <taxon>Ecdysozoa</taxon>
        <taxon>Arthropoda</taxon>
        <taxon>Hexapoda</taxon>
        <taxon>Insecta</taxon>
        <taxon>Pterygota</taxon>
        <taxon>Neoptera</taxon>
        <taxon>Endopterygota</taxon>
        <taxon>Hymenoptera</taxon>
        <taxon>Apocrita</taxon>
        <taxon>Ichneumonoidea</taxon>
        <taxon>Braconidae</taxon>
        <taxon>Microgastrinae</taxon>
        <taxon>Cotesia</taxon>
    </lineage>
</organism>
<protein>
    <submittedName>
        <fullName evidence="2">Uncharacterized protein</fullName>
    </submittedName>
</protein>
<keyword evidence="3" id="KW-1185">Reference proteome</keyword>
<evidence type="ECO:0000256" key="1">
    <source>
        <dbReference type="SAM" id="MobiDB-lite"/>
    </source>
</evidence>
<proteinExistence type="predicted"/>
<feature type="region of interest" description="Disordered" evidence="1">
    <location>
        <begin position="198"/>
        <end position="232"/>
    </location>
</feature>
<feature type="region of interest" description="Disordered" evidence="1">
    <location>
        <begin position="307"/>
        <end position="376"/>
    </location>
</feature>
<feature type="compositionally biased region" description="Basic residues" evidence="1">
    <location>
        <begin position="217"/>
        <end position="231"/>
    </location>
</feature>
<accession>A0AAV7I6Q0</accession>